<feature type="signal peptide" evidence="1">
    <location>
        <begin position="1"/>
        <end position="18"/>
    </location>
</feature>
<dbReference type="RefSeq" id="WP_086451954.1">
    <property type="nucleotide sequence ID" value="NZ_MSPP01000004.1"/>
</dbReference>
<gene>
    <name evidence="2" type="ORF">BVC71_12190</name>
</gene>
<name>A0A251WX89_9RHOB</name>
<dbReference type="OrthoDB" id="7651719at2"/>
<protein>
    <recommendedName>
        <fullName evidence="4">Nuclease</fullName>
    </recommendedName>
</protein>
<sequence>MTRLLALLFLLLPLSAAADVCTVRVHGMDITIDAEQFTDDDLTVSTGEQLMTAPKQMWANLRGTLPPCSSNTTLTFMGSLMETYTPNGYCLEYGDNDAGYLLLPGSRNFRGRCERTTCERVNAAADEVSAINTQMRSIFGRPPSFEEIARTETLGAMAIKGSDRLLRGQLNNIATTAIFTALGAPEILAASTVTVVALQGAAFLCHD</sequence>
<keyword evidence="1" id="KW-0732">Signal</keyword>
<evidence type="ECO:0000313" key="2">
    <source>
        <dbReference type="EMBL" id="OUD08684.1"/>
    </source>
</evidence>
<dbReference type="EMBL" id="MSPP01000004">
    <property type="protein sequence ID" value="OUD08684.1"/>
    <property type="molecule type" value="Genomic_DNA"/>
</dbReference>
<organism evidence="2 3">
    <name type="scientific">Marivivens niveibacter</name>
    <dbReference type="NCBI Taxonomy" id="1930667"/>
    <lineage>
        <taxon>Bacteria</taxon>
        <taxon>Pseudomonadati</taxon>
        <taxon>Pseudomonadota</taxon>
        <taxon>Alphaproteobacteria</taxon>
        <taxon>Rhodobacterales</taxon>
        <taxon>Paracoccaceae</taxon>
        <taxon>Marivivens group</taxon>
        <taxon>Marivivens</taxon>
    </lineage>
</organism>
<evidence type="ECO:0000256" key="1">
    <source>
        <dbReference type="SAM" id="SignalP"/>
    </source>
</evidence>
<comment type="caution">
    <text evidence="2">The sequence shown here is derived from an EMBL/GenBank/DDBJ whole genome shotgun (WGS) entry which is preliminary data.</text>
</comment>
<evidence type="ECO:0008006" key="4">
    <source>
        <dbReference type="Google" id="ProtNLM"/>
    </source>
</evidence>
<keyword evidence="3" id="KW-1185">Reference proteome</keyword>
<dbReference type="AlphaFoldDB" id="A0A251WX89"/>
<feature type="chain" id="PRO_5011993088" description="Nuclease" evidence="1">
    <location>
        <begin position="19"/>
        <end position="207"/>
    </location>
</feature>
<proteinExistence type="predicted"/>
<evidence type="ECO:0000313" key="3">
    <source>
        <dbReference type="Proteomes" id="UP000194664"/>
    </source>
</evidence>
<reference evidence="2 3" key="1">
    <citation type="submission" date="2016-12" db="EMBL/GenBank/DDBJ databases">
        <title>The draft genome sequence of HSLHS2.</title>
        <authorList>
            <person name="Hu D."/>
            <person name="Wang L."/>
            <person name="Shao Z."/>
        </authorList>
    </citation>
    <scope>NUCLEOTIDE SEQUENCE [LARGE SCALE GENOMIC DNA]</scope>
    <source>
        <strain evidence="2">MCCC 1A06712</strain>
    </source>
</reference>
<dbReference type="Proteomes" id="UP000194664">
    <property type="component" value="Unassembled WGS sequence"/>
</dbReference>
<accession>A0A251WX89</accession>